<evidence type="ECO:0000313" key="4">
    <source>
        <dbReference type="EMBL" id="OGK24257.1"/>
    </source>
</evidence>
<feature type="modified residue" description="N6-(pyridoxal phosphate)lysine" evidence="2">
    <location>
        <position position="185"/>
    </location>
</feature>
<protein>
    <submittedName>
        <fullName evidence="4">Aminotransferase</fullName>
    </submittedName>
</protein>
<evidence type="ECO:0000256" key="1">
    <source>
        <dbReference type="PIRSR" id="PIRSR000390-1"/>
    </source>
</evidence>
<dbReference type="Gene3D" id="3.40.640.10">
    <property type="entry name" value="Type I PLP-dependent aspartate aminotransferase-like (Major domain)"/>
    <property type="match status" value="1"/>
</dbReference>
<dbReference type="InterPro" id="IPR015421">
    <property type="entry name" value="PyrdxlP-dep_Trfase_major"/>
</dbReference>
<dbReference type="CDD" id="cd00616">
    <property type="entry name" value="AHBA_syn"/>
    <property type="match status" value="1"/>
</dbReference>
<dbReference type="PANTHER" id="PTHR30244:SF34">
    <property type="entry name" value="DTDP-4-AMINO-4,6-DIDEOXYGALACTOSE TRANSAMINASE"/>
    <property type="match status" value="1"/>
</dbReference>
<keyword evidence="4" id="KW-0808">Transferase</keyword>
<dbReference type="GO" id="GO:0008483">
    <property type="term" value="F:transaminase activity"/>
    <property type="evidence" value="ECO:0007669"/>
    <property type="project" value="UniProtKB-KW"/>
</dbReference>
<name>A0A1F7GYR4_9BACT</name>
<comment type="caution">
    <text evidence="4">The sequence shown here is derived from an EMBL/GenBank/DDBJ whole genome shotgun (WGS) entry which is preliminary data.</text>
</comment>
<dbReference type="EMBL" id="MFZO01000037">
    <property type="protein sequence ID" value="OGK24257.1"/>
    <property type="molecule type" value="Genomic_DNA"/>
</dbReference>
<proteinExistence type="inferred from homology"/>
<dbReference type="Proteomes" id="UP000177913">
    <property type="component" value="Unassembled WGS sequence"/>
</dbReference>
<evidence type="ECO:0000256" key="2">
    <source>
        <dbReference type="PIRSR" id="PIRSR000390-2"/>
    </source>
</evidence>
<keyword evidence="4" id="KW-0032">Aminotransferase</keyword>
<evidence type="ECO:0000256" key="3">
    <source>
        <dbReference type="RuleBase" id="RU004508"/>
    </source>
</evidence>
<dbReference type="Gene3D" id="3.90.1150.10">
    <property type="entry name" value="Aspartate Aminotransferase, domain 1"/>
    <property type="match status" value="1"/>
</dbReference>
<sequence length="371" mass="41961">MRYKKISFAGPSITEKEVEYVVDGVTRGFYETFEQHIKKLEKAVADYVGMKYALAGFCATHSLHLACLVCGFKKGDEVICTDFSWVATAYVITYTGATPIFVDIDPNTWCIDPKAIESAITKKTKGIMLVHSYGYPAQMDEIMRIAKKYKLKVIEDAAPSLGSTYKNKKVGSFGDVNCFSFHGAKIAASGEGGMLLTNNKEYYEKAILLSNMYRTNRLANFWSDGLAYEYQIANVTAALALAQVERIEELVKIKRQIFNWYYNGLKDVKEVRVLKESPGTRSNYCYPSVLLKTDKISRDDLVVELSKFNIHGRVVFPRMSRFPIYKNLKRLPNPVASEVEKYGFNLPAAANLTKEDVDYVCETLKKILRSK</sequence>
<dbReference type="InterPro" id="IPR015424">
    <property type="entry name" value="PyrdxlP-dep_Trfase"/>
</dbReference>
<dbReference type="InterPro" id="IPR015422">
    <property type="entry name" value="PyrdxlP-dep_Trfase_small"/>
</dbReference>
<dbReference type="GO" id="GO:0030170">
    <property type="term" value="F:pyridoxal phosphate binding"/>
    <property type="evidence" value="ECO:0007669"/>
    <property type="project" value="TreeGrafter"/>
</dbReference>
<accession>A0A1F7GYR4</accession>
<feature type="active site" description="Proton acceptor" evidence="1">
    <location>
        <position position="185"/>
    </location>
</feature>
<keyword evidence="2 3" id="KW-0663">Pyridoxal phosphate</keyword>
<gene>
    <name evidence="4" type="ORF">A3C25_05965</name>
</gene>
<comment type="similarity">
    <text evidence="3">Belongs to the DegT/DnrJ/EryC1 family.</text>
</comment>
<dbReference type="SUPFAM" id="SSF53383">
    <property type="entry name" value="PLP-dependent transferases"/>
    <property type="match status" value="1"/>
</dbReference>
<evidence type="ECO:0000313" key="5">
    <source>
        <dbReference type="Proteomes" id="UP000177913"/>
    </source>
</evidence>
<dbReference type="GO" id="GO:0000271">
    <property type="term" value="P:polysaccharide biosynthetic process"/>
    <property type="evidence" value="ECO:0007669"/>
    <property type="project" value="TreeGrafter"/>
</dbReference>
<organism evidence="4 5">
    <name type="scientific">Candidatus Roizmanbacteria bacterium RIFCSPHIGHO2_02_FULL_38_11</name>
    <dbReference type="NCBI Taxonomy" id="1802039"/>
    <lineage>
        <taxon>Bacteria</taxon>
        <taxon>Candidatus Roizmaniibacteriota</taxon>
    </lineage>
</organism>
<dbReference type="Pfam" id="PF01041">
    <property type="entry name" value="DegT_DnrJ_EryC1"/>
    <property type="match status" value="1"/>
</dbReference>
<dbReference type="PIRSF" id="PIRSF000390">
    <property type="entry name" value="PLP_StrS"/>
    <property type="match status" value="1"/>
</dbReference>
<reference evidence="4 5" key="1">
    <citation type="journal article" date="2016" name="Nat. Commun.">
        <title>Thousands of microbial genomes shed light on interconnected biogeochemical processes in an aquifer system.</title>
        <authorList>
            <person name="Anantharaman K."/>
            <person name="Brown C.T."/>
            <person name="Hug L.A."/>
            <person name="Sharon I."/>
            <person name="Castelle C.J."/>
            <person name="Probst A.J."/>
            <person name="Thomas B.C."/>
            <person name="Singh A."/>
            <person name="Wilkins M.J."/>
            <person name="Karaoz U."/>
            <person name="Brodie E.L."/>
            <person name="Williams K.H."/>
            <person name="Hubbard S.S."/>
            <person name="Banfield J.F."/>
        </authorList>
    </citation>
    <scope>NUCLEOTIDE SEQUENCE [LARGE SCALE GENOMIC DNA]</scope>
</reference>
<dbReference type="InterPro" id="IPR000653">
    <property type="entry name" value="DegT/StrS_aminotransferase"/>
</dbReference>
<dbReference type="AlphaFoldDB" id="A0A1F7GYR4"/>
<dbReference type="PANTHER" id="PTHR30244">
    <property type="entry name" value="TRANSAMINASE"/>
    <property type="match status" value="1"/>
</dbReference>